<dbReference type="HOGENOM" id="CLU_1148950_0_0_1"/>
<dbReference type="Gramene" id="EOY25888">
    <property type="protein sequence ID" value="EOY25888"/>
    <property type="gene ID" value="TCM_027259"/>
</dbReference>
<dbReference type="SUPFAM" id="SSF81383">
    <property type="entry name" value="F-box domain"/>
    <property type="match status" value="1"/>
</dbReference>
<dbReference type="Proteomes" id="UP000026915">
    <property type="component" value="Chromosome 6"/>
</dbReference>
<feature type="domain" description="F-box" evidence="1">
    <location>
        <begin position="7"/>
        <end position="47"/>
    </location>
</feature>
<dbReference type="InterPro" id="IPR050796">
    <property type="entry name" value="SCF_F-box_component"/>
</dbReference>
<proteinExistence type="predicted"/>
<dbReference type="PANTHER" id="PTHR31672:SF13">
    <property type="entry name" value="F-BOX PROTEIN CPR30-LIKE"/>
    <property type="match status" value="1"/>
</dbReference>
<dbReference type="EMBL" id="CM001884">
    <property type="protein sequence ID" value="EOY25888.1"/>
    <property type="molecule type" value="Genomic_DNA"/>
</dbReference>
<dbReference type="Pfam" id="PF00646">
    <property type="entry name" value="F-box"/>
    <property type="match status" value="1"/>
</dbReference>
<dbReference type="CDD" id="cd22157">
    <property type="entry name" value="F-box_AtFBW1-like"/>
    <property type="match status" value="1"/>
</dbReference>
<evidence type="ECO:0000313" key="2">
    <source>
        <dbReference type="EMBL" id="EOY25888.1"/>
    </source>
</evidence>
<dbReference type="InterPro" id="IPR036047">
    <property type="entry name" value="F-box-like_dom_sf"/>
</dbReference>
<sequence>MAAAGNLLEDLMTDILSRVAVKSLLRFRCVHKTWYSFFKSSSFIITHYQNPNNNGHGFGFVFVKFLEYETRVQVVRVVRWHDYLEGQGYRQAEVYTLGMNSWRKVGSPDMNVDHWIHQAYLNGAIHWLGHQNKRSCGVRFDVSKRVTRGDDIWYDIWLVREYGVEESWIRLHAIQLFSSHDVPRQFLGFGINRESLLGNYQGLTVFDPDKEELKSIEFNRYVGFSSVVTCVESLVFLKGGNE</sequence>
<evidence type="ECO:0000259" key="1">
    <source>
        <dbReference type="SMART" id="SM00256"/>
    </source>
</evidence>
<dbReference type="AlphaFoldDB" id="A0A061G8Y6"/>
<name>A0A061G8Y6_THECC</name>
<dbReference type="InterPro" id="IPR001810">
    <property type="entry name" value="F-box_dom"/>
</dbReference>
<dbReference type="PANTHER" id="PTHR31672">
    <property type="entry name" value="BNACNNG10540D PROTEIN"/>
    <property type="match status" value="1"/>
</dbReference>
<dbReference type="InParanoid" id="A0A061G8Y6"/>
<organism evidence="2 3">
    <name type="scientific">Theobroma cacao</name>
    <name type="common">Cacao</name>
    <name type="synonym">Cocoa</name>
    <dbReference type="NCBI Taxonomy" id="3641"/>
    <lineage>
        <taxon>Eukaryota</taxon>
        <taxon>Viridiplantae</taxon>
        <taxon>Streptophyta</taxon>
        <taxon>Embryophyta</taxon>
        <taxon>Tracheophyta</taxon>
        <taxon>Spermatophyta</taxon>
        <taxon>Magnoliopsida</taxon>
        <taxon>eudicotyledons</taxon>
        <taxon>Gunneridae</taxon>
        <taxon>Pentapetalae</taxon>
        <taxon>rosids</taxon>
        <taxon>malvids</taxon>
        <taxon>Malvales</taxon>
        <taxon>Malvaceae</taxon>
        <taxon>Byttnerioideae</taxon>
        <taxon>Theobroma</taxon>
    </lineage>
</organism>
<reference evidence="2 3" key="1">
    <citation type="journal article" date="2013" name="Genome Biol.">
        <title>The genome sequence of the most widely cultivated cacao type and its use to identify candidate genes regulating pod color.</title>
        <authorList>
            <person name="Motamayor J.C."/>
            <person name="Mockaitis K."/>
            <person name="Schmutz J."/>
            <person name="Haiminen N."/>
            <person name="Iii D.L."/>
            <person name="Cornejo O."/>
            <person name="Findley S.D."/>
            <person name="Zheng P."/>
            <person name="Utro F."/>
            <person name="Royaert S."/>
            <person name="Saski C."/>
            <person name="Jenkins J."/>
            <person name="Podicheti R."/>
            <person name="Zhao M."/>
            <person name="Scheffler B.E."/>
            <person name="Stack J.C."/>
            <person name="Feltus F.A."/>
            <person name="Mustiga G.M."/>
            <person name="Amores F."/>
            <person name="Phillips W."/>
            <person name="Marelli J.P."/>
            <person name="May G.D."/>
            <person name="Shapiro H."/>
            <person name="Ma J."/>
            <person name="Bustamante C.D."/>
            <person name="Schnell R.J."/>
            <person name="Main D."/>
            <person name="Gilbert D."/>
            <person name="Parida L."/>
            <person name="Kuhn D.N."/>
        </authorList>
    </citation>
    <scope>NUCLEOTIDE SEQUENCE [LARGE SCALE GENOMIC DNA]</scope>
    <source>
        <strain evidence="3">cv. Matina 1-6</strain>
    </source>
</reference>
<gene>
    <name evidence="2" type="ORF">TCM_027259</name>
</gene>
<protein>
    <recommendedName>
        <fullName evidence="1">F-box domain-containing protein</fullName>
    </recommendedName>
</protein>
<dbReference type="SMART" id="SM00256">
    <property type="entry name" value="FBOX"/>
    <property type="match status" value="1"/>
</dbReference>
<accession>A0A061G8Y6</accession>
<evidence type="ECO:0000313" key="3">
    <source>
        <dbReference type="Proteomes" id="UP000026915"/>
    </source>
</evidence>
<keyword evidence="3" id="KW-1185">Reference proteome</keyword>